<feature type="domain" description="Glycosyl hydrolase family 98 putative carbohydrate-binding module" evidence="3">
    <location>
        <begin position="1368"/>
        <end position="1517"/>
    </location>
</feature>
<dbReference type="SUPFAM" id="SSF49785">
    <property type="entry name" value="Galactose-binding domain-like"/>
    <property type="match status" value="3"/>
</dbReference>
<dbReference type="InterPro" id="IPR013222">
    <property type="entry name" value="Glyco_hyd_98_carb-bd"/>
</dbReference>
<dbReference type="InterPro" id="IPR008979">
    <property type="entry name" value="Galactose-bd-like_sf"/>
</dbReference>
<feature type="region of interest" description="Disordered" evidence="1">
    <location>
        <begin position="1613"/>
        <end position="1654"/>
    </location>
</feature>
<comment type="caution">
    <text evidence="4">The sequence shown here is derived from an EMBL/GenBank/DDBJ whole genome shotgun (WGS) entry which is preliminary data.</text>
</comment>
<dbReference type="InterPro" id="IPR035364">
    <property type="entry name" value="Beta_sandwich_GH101"/>
</dbReference>
<dbReference type="InterPro" id="IPR018905">
    <property type="entry name" value="A-galactase_NEW3"/>
</dbReference>
<sequence length="1798" mass="192745">MSTVTTRHVVAGIATGALAFGGLVFPQAATAAYEYTAIPQTQMSVVDVNSVETTGEDTNGPAALVLDGNIDTYWHTQWSGTVVDPPHHLTVKISDIPVQLGRVRLTPRQSSNGSGRVNAYELWTSASACTADTSDFVKRAEGSFDGLVVNNKIEREITFPPVDATCVKVVYLSTWGGHVAGEETSRVENVGSLAEFNADTATGDAPTPTPTVTTPTAPPAEIVIPEGAIELVDGDFKVRLHPDFPQVVDYRLATQQLAGRMGAALTTILVNEVEQPVTVGTPVVAADGKSATYELTLPNLDNVSFDAVVSVADDTLKFTLTNIPADDYSVKRIRIPGHDLVTVRGAQAQLTAGMINVDRNVSGDRFEPLATTPAGNVQGSWMAIANDANLAAAFDSNATEDNTGPATTKGRVGVGNNRLLRQITEVGGEKLGTVSSGTWTWMGEAIDLHKDNALGSIGRDADPYVEVRITGDRNSDSKVDWQDGAIATREIFEVGLDADEVKNRVVSRIPFNIVSQATHPFLRTLDDTKRISLATDNLGQKVLLKGYQAEGHDAAHPDYAGHYNERAGGLADLKTLVNEGLNYNSTFGVHVNATESYSEAYAFSEDLLQMPPKKAWGWMNQSYYIDGPKDLATGEVLRRFQEFRDEVPANLSWLYVDVYYPFGWEMERFSDELKEQGWGLASEWSDRFPSQTTWSHWSQEESYGGSANKGIQSQVARFVLNAKRDTWNPHPILSNSNLVDFEGWTGHNNYNAFIKNVWERNLPVKFLQQSDIVKWETNRIAFANGIVATSPLTSIGGTVVPTNRTITFDGADVYTDGGYLLPWSDGGSDRLYHYKIGGGTTQWTLTNAWKDQTSLKLFKLTDTGRVALDDVPVVGGKVTLTAEPGTAYVLYPTSAVLTVQEPNWGQGTGIVDPGFFSGTLDAYEVTGDVTVAYNARRNYEAVVGAGEATLAQTVTLPAGSYSAWAWVEIEQGKSRDLTIEASGAGVTKAGYAETVDGKVSNTISASTVPNSTASDQKLNFFHQRHRVTFTTTGGDVTLALKAGAGDARILIDDLRIVDFVASDDPAAADVKAKTVFFEDYENIDTGYFPFVTGATNRGGDARTQLAERHEPYSQKGWWGVNSTNTVVENGKLNDNVLRGDWSLMLNNENSGEVLKTAPGAIPFKPGHTYRVSFDYQTTYADQYRVRIGSDVVTATGTSAINAVSTVLPEQRTTATFSAEFDTVCGPNAYIAIDKLAGANTQHNMTLDDLRVEDLGVSESGACINGSLSVSGTPQAGRELTVTTTVVAVLGDATEVAHELTVPEGWTKAVATAGATELAEGGVSTQVWTVTVPEGAEDATLAFRGTFKQGASTAVVTRSANVTVIQPLPGGQIYLSDMRDRIVGTPTNGWGPMEWDISNGEQGAGDGGPLKIDGNVYQKGIGMHAAASVTFGLAGECQAFNAFIGIDDVQPARGTVQFVVLGDGEELYRSETLRYNSPVAEIKDLDITGVRELTLQADPTDDGVGNDHADWAEARVTCNPVEDVTGPVVDTITAPTDAQVGKALNIAVKATDASTPLTYAATGLPAGVTINATTGVISGTPTVDGTFNVTVTVTDAKGNETDSAFTLVVAKKASPSPSASPSVTPSVKPSVTPSVKPSVKPSVTPSTPDKFIPAPPYTKPGKFTLNGRDWMTTCEAYSQTERCRTEIWATVVLVEDGKFVRKSGWAFNNLTYLPYMTREAWKGNPLGDLASTKEGLFTSAGRQWRTECDTAATGRGACRSYTLTTVYAATAKPDGGYAFSQSNQWVFNNIVMFGAPEKR</sequence>
<dbReference type="InterPro" id="IPR014718">
    <property type="entry name" value="GH-type_carb-bd"/>
</dbReference>
<feature type="signal peptide" evidence="2">
    <location>
        <begin position="1"/>
        <end position="31"/>
    </location>
</feature>
<dbReference type="Gene3D" id="2.70.98.10">
    <property type="match status" value="1"/>
</dbReference>
<accession>A0ABP9FCC7</accession>
<dbReference type="Proteomes" id="UP001501521">
    <property type="component" value="Unassembled WGS sequence"/>
</dbReference>
<dbReference type="Pfam" id="PF10633">
    <property type="entry name" value="NPCBM_assoc"/>
    <property type="match status" value="1"/>
</dbReference>
<dbReference type="InterPro" id="IPR040633">
    <property type="entry name" value="Gal_mutarotas_3"/>
</dbReference>
<dbReference type="Gene3D" id="2.60.120.260">
    <property type="entry name" value="Galactose-binding domain-like"/>
    <property type="match status" value="3"/>
</dbReference>
<name>A0ABP9FCC7_9ACTN</name>
<dbReference type="SUPFAM" id="SSF49313">
    <property type="entry name" value="Cadherin-like"/>
    <property type="match status" value="1"/>
</dbReference>
<dbReference type="InterPro" id="IPR000421">
    <property type="entry name" value="FA58C"/>
</dbReference>
<proteinExistence type="predicted"/>
<keyword evidence="5" id="KW-1185">Reference proteome</keyword>
<dbReference type="Gene3D" id="2.60.120.1060">
    <property type="entry name" value="NPCBM/NEW2 domain"/>
    <property type="match status" value="1"/>
</dbReference>
<evidence type="ECO:0000256" key="1">
    <source>
        <dbReference type="SAM" id="MobiDB-lite"/>
    </source>
</evidence>
<dbReference type="RefSeq" id="WP_345581380.1">
    <property type="nucleotide sequence ID" value="NZ_BAABLV010000024.1"/>
</dbReference>
<keyword evidence="2" id="KW-0732">Signal</keyword>
<dbReference type="InterPro" id="IPR015919">
    <property type="entry name" value="Cadherin-like_sf"/>
</dbReference>
<evidence type="ECO:0000313" key="4">
    <source>
        <dbReference type="EMBL" id="GAA4898315.1"/>
    </source>
</evidence>
<gene>
    <name evidence="4" type="ORF">GCM10025789_15200</name>
</gene>
<dbReference type="Pfam" id="PF05345">
    <property type="entry name" value="He_PIG"/>
    <property type="match status" value="1"/>
</dbReference>
<reference evidence="5" key="1">
    <citation type="journal article" date="2019" name="Int. J. Syst. Evol. Microbiol.">
        <title>The Global Catalogue of Microorganisms (GCM) 10K type strain sequencing project: providing services to taxonomists for standard genome sequencing and annotation.</title>
        <authorList>
            <consortium name="The Broad Institute Genomics Platform"/>
            <consortium name="The Broad Institute Genome Sequencing Center for Infectious Disease"/>
            <person name="Wu L."/>
            <person name="Ma J."/>
        </authorList>
    </citation>
    <scope>NUCLEOTIDE SEQUENCE [LARGE SCALE GENOMIC DNA]</scope>
    <source>
        <strain evidence="5">JCM 19125</strain>
    </source>
</reference>
<dbReference type="Pfam" id="PF18080">
    <property type="entry name" value="Gal_mutarotas_3"/>
    <property type="match status" value="1"/>
</dbReference>
<dbReference type="Pfam" id="PF00754">
    <property type="entry name" value="F5_F8_type_C"/>
    <property type="match status" value="1"/>
</dbReference>
<dbReference type="InterPro" id="IPR013783">
    <property type="entry name" value="Ig-like_fold"/>
</dbReference>
<feature type="compositionally biased region" description="Low complexity" evidence="1">
    <location>
        <begin position="1613"/>
        <end position="1647"/>
    </location>
</feature>
<dbReference type="Pfam" id="PF12905">
    <property type="entry name" value="Glyco_hydro_101"/>
    <property type="match status" value="1"/>
</dbReference>
<organism evidence="4 5">
    <name type="scientific">Tessaracoccus lubricantis</name>
    <dbReference type="NCBI Taxonomy" id="545543"/>
    <lineage>
        <taxon>Bacteria</taxon>
        <taxon>Bacillati</taxon>
        <taxon>Actinomycetota</taxon>
        <taxon>Actinomycetes</taxon>
        <taxon>Propionibacteriales</taxon>
        <taxon>Propionibacteriaceae</taxon>
        <taxon>Tessaracoccus</taxon>
    </lineage>
</organism>
<dbReference type="Pfam" id="PF17451">
    <property type="entry name" value="Glyco_hyd_101C"/>
    <property type="match status" value="1"/>
</dbReference>
<dbReference type="EMBL" id="BAABLV010000024">
    <property type="protein sequence ID" value="GAA4898315.1"/>
    <property type="molecule type" value="Genomic_DNA"/>
</dbReference>
<dbReference type="Pfam" id="PF08305">
    <property type="entry name" value="NPCBM"/>
    <property type="match status" value="1"/>
</dbReference>
<evidence type="ECO:0000256" key="2">
    <source>
        <dbReference type="SAM" id="SignalP"/>
    </source>
</evidence>
<dbReference type="InterPro" id="IPR038637">
    <property type="entry name" value="NPCBM_sf"/>
</dbReference>
<dbReference type="Gene3D" id="2.60.40.10">
    <property type="entry name" value="Immunoglobulins"/>
    <property type="match status" value="1"/>
</dbReference>
<protein>
    <recommendedName>
        <fullName evidence="3">Glycosyl hydrolase family 98 putative carbohydrate-binding module domain-containing protein</fullName>
    </recommendedName>
</protein>
<dbReference type="Pfam" id="PF17974">
    <property type="entry name" value="GalBD_like"/>
    <property type="match status" value="1"/>
</dbReference>
<dbReference type="SMART" id="SM00776">
    <property type="entry name" value="NPCBM"/>
    <property type="match status" value="1"/>
</dbReference>
<dbReference type="CDD" id="cd14244">
    <property type="entry name" value="GH_101_like"/>
    <property type="match status" value="1"/>
</dbReference>
<dbReference type="InterPro" id="IPR040502">
    <property type="entry name" value="GH101_dom-6"/>
</dbReference>
<evidence type="ECO:0000313" key="5">
    <source>
        <dbReference type="Proteomes" id="UP001501521"/>
    </source>
</evidence>
<dbReference type="InterPro" id="IPR025706">
    <property type="entry name" value="Endoa_GalNAc"/>
</dbReference>
<feature type="chain" id="PRO_5045393142" description="Glycosyl hydrolase family 98 putative carbohydrate-binding module domain-containing protein" evidence="2">
    <location>
        <begin position="32"/>
        <end position="1798"/>
    </location>
</feature>
<dbReference type="Gene3D" id="3.20.20.80">
    <property type="entry name" value="Glycosidases"/>
    <property type="match status" value="1"/>
</dbReference>
<evidence type="ECO:0000259" key="3">
    <source>
        <dbReference type="SMART" id="SM00776"/>
    </source>
</evidence>